<dbReference type="Pfam" id="PF01636">
    <property type="entry name" value="APH"/>
    <property type="match status" value="1"/>
</dbReference>
<dbReference type="InterPro" id="IPR051678">
    <property type="entry name" value="AGP_Transferase"/>
</dbReference>
<accession>A0A6G1IY04</accession>
<protein>
    <recommendedName>
        <fullName evidence="1">Aminoglycoside phosphotransferase domain-containing protein</fullName>
    </recommendedName>
</protein>
<evidence type="ECO:0000313" key="2">
    <source>
        <dbReference type="EMBL" id="KAF2682985.1"/>
    </source>
</evidence>
<evidence type="ECO:0000313" key="3">
    <source>
        <dbReference type="Proteomes" id="UP000799291"/>
    </source>
</evidence>
<dbReference type="PANTHER" id="PTHR21310:SF58">
    <property type="entry name" value="AMINOGLYCOSIDE PHOSPHOTRANSFERASE DOMAIN-CONTAINING PROTEIN"/>
    <property type="match status" value="1"/>
</dbReference>
<dbReference type="AlphaFoldDB" id="A0A6G1IY04"/>
<dbReference type="OrthoDB" id="10003767at2759"/>
<gene>
    <name evidence="2" type="ORF">K458DRAFT_443662</name>
</gene>
<dbReference type="Gene3D" id="3.90.1200.10">
    <property type="match status" value="1"/>
</dbReference>
<proteinExistence type="predicted"/>
<reference evidence="2" key="1">
    <citation type="journal article" date="2020" name="Stud. Mycol.">
        <title>101 Dothideomycetes genomes: a test case for predicting lifestyles and emergence of pathogens.</title>
        <authorList>
            <person name="Haridas S."/>
            <person name="Albert R."/>
            <person name="Binder M."/>
            <person name="Bloem J."/>
            <person name="Labutti K."/>
            <person name="Salamov A."/>
            <person name="Andreopoulos B."/>
            <person name="Baker S."/>
            <person name="Barry K."/>
            <person name="Bills G."/>
            <person name="Bluhm B."/>
            <person name="Cannon C."/>
            <person name="Castanera R."/>
            <person name="Culley D."/>
            <person name="Daum C."/>
            <person name="Ezra D."/>
            <person name="Gonzalez J."/>
            <person name="Henrissat B."/>
            <person name="Kuo A."/>
            <person name="Liang C."/>
            <person name="Lipzen A."/>
            <person name="Lutzoni F."/>
            <person name="Magnuson J."/>
            <person name="Mondo S."/>
            <person name="Nolan M."/>
            <person name="Ohm R."/>
            <person name="Pangilinan J."/>
            <person name="Park H.-J."/>
            <person name="Ramirez L."/>
            <person name="Alfaro M."/>
            <person name="Sun H."/>
            <person name="Tritt A."/>
            <person name="Yoshinaga Y."/>
            <person name="Zwiers L.-H."/>
            <person name="Turgeon B."/>
            <person name="Goodwin S."/>
            <person name="Spatafora J."/>
            <person name="Crous P."/>
            <person name="Grigoriev I."/>
        </authorList>
    </citation>
    <scope>NUCLEOTIDE SEQUENCE</scope>
    <source>
        <strain evidence="2">CBS 122367</strain>
    </source>
</reference>
<name>A0A6G1IY04_9PLEO</name>
<dbReference type="SUPFAM" id="SSF56112">
    <property type="entry name" value="Protein kinase-like (PK-like)"/>
    <property type="match status" value="1"/>
</dbReference>
<keyword evidence="3" id="KW-1185">Reference proteome</keyword>
<dbReference type="Proteomes" id="UP000799291">
    <property type="component" value="Unassembled WGS sequence"/>
</dbReference>
<dbReference type="CDD" id="cd05120">
    <property type="entry name" value="APH_ChoK_like"/>
    <property type="match status" value="1"/>
</dbReference>
<organism evidence="2 3">
    <name type="scientific">Lentithecium fluviatile CBS 122367</name>
    <dbReference type="NCBI Taxonomy" id="1168545"/>
    <lineage>
        <taxon>Eukaryota</taxon>
        <taxon>Fungi</taxon>
        <taxon>Dikarya</taxon>
        <taxon>Ascomycota</taxon>
        <taxon>Pezizomycotina</taxon>
        <taxon>Dothideomycetes</taxon>
        <taxon>Pleosporomycetidae</taxon>
        <taxon>Pleosporales</taxon>
        <taxon>Massarineae</taxon>
        <taxon>Lentitheciaceae</taxon>
        <taxon>Lentithecium</taxon>
    </lineage>
</organism>
<feature type="domain" description="Aminoglycoside phosphotransferase" evidence="1">
    <location>
        <begin position="33"/>
        <end position="222"/>
    </location>
</feature>
<evidence type="ECO:0000259" key="1">
    <source>
        <dbReference type="Pfam" id="PF01636"/>
    </source>
</evidence>
<dbReference type="InterPro" id="IPR011009">
    <property type="entry name" value="Kinase-like_dom_sf"/>
</dbReference>
<dbReference type="EMBL" id="MU005585">
    <property type="protein sequence ID" value="KAF2682985.1"/>
    <property type="molecule type" value="Genomic_DNA"/>
</dbReference>
<dbReference type="InterPro" id="IPR002575">
    <property type="entry name" value="Aminoglycoside_PTrfase"/>
</dbReference>
<dbReference type="PANTHER" id="PTHR21310">
    <property type="entry name" value="AMINOGLYCOSIDE PHOSPHOTRANSFERASE-RELATED-RELATED"/>
    <property type="match status" value="1"/>
</dbReference>
<sequence length="256" mass="29280">MGGFRSRVAAPRQQTRIYRLPFNLYLWKGPNSWAPTHQAEFEALQLVKKHTHIPALDTCQYSDSSFLLVTSVAIKTIGSMIYIMTDEQLQGLVQDLKRNIAELRQIPNGTGSGFQICNALGGSIHDWFQDETQLHGFLGDNPPFDEAQWEQMSKAHSVKHDIVFTHADLNPRSILVDGNGRISGIVDWVCVGWYPEYWEYTKMHYGVKFTTRWIADAIDQTSLGYRDELQAETAPTTYASRPMLKVTEMRYTFLEL</sequence>